<keyword evidence="1" id="KW-0479">Metal-binding</keyword>
<organism evidence="8 9">
    <name type="scientific">Aspergillus lucknowensis</name>
    <dbReference type="NCBI Taxonomy" id="176173"/>
    <lineage>
        <taxon>Eukaryota</taxon>
        <taxon>Fungi</taxon>
        <taxon>Dikarya</taxon>
        <taxon>Ascomycota</taxon>
        <taxon>Pezizomycotina</taxon>
        <taxon>Eurotiomycetes</taxon>
        <taxon>Eurotiomycetidae</taxon>
        <taxon>Eurotiales</taxon>
        <taxon>Aspergillaceae</taxon>
        <taxon>Aspergillus</taxon>
        <taxon>Aspergillus subgen. Nidulantes</taxon>
    </lineage>
</organism>
<keyword evidence="3" id="KW-0238">DNA-binding</keyword>
<dbReference type="CDD" id="cd12148">
    <property type="entry name" value="fungal_TF_MHR"/>
    <property type="match status" value="1"/>
</dbReference>
<feature type="region of interest" description="Disordered" evidence="6">
    <location>
        <begin position="122"/>
        <end position="143"/>
    </location>
</feature>
<keyword evidence="2" id="KW-0805">Transcription regulation</keyword>
<dbReference type="Gene3D" id="4.10.240.10">
    <property type="entry name" value="Zn(2)-C6 fungal-type DNA-binding domain"/>
    <property type="match status" value="1"/>
</dbReference>
<dbReference type="GeneID" id="98147582"/>
<sequence length="637" mass="70592">MPRAKVSEESRRRIAKACLHCQSSKQKCDGKSPCSACVRRHCPASCAYSDHVRSYGHRRRRTQKAVLASERNASDSLNEIAVPKLPQSLYDTRGKVVYLGDCSALSFLQNLQELIERETRPNSALASTREFEELPPDPDEGSLSYTGNVDDLTGLVKTFFTVTSGVLDIIEQTHAETLLTQWIHGSRDSHRGHEAVLYLILAYAAQAQASSPLEQRRAHSFYHHGRHIALLHLTDDASVETVQAFLLICLYMLGCSRRNGAFLNLGIAISAAKALGLHRRETNRSFPEDEARLRERIWTSLRYHDLFFCAMMGRTSSTITTDCTVPYTQPSPEAHIHLNSAQERAMALSAHAFSFMERTVNEIYTKRTVSMGALKDLATELRDAISRIPGVFTCDTNSTISQEILLRNANVLCSYHFTMMLLTRPFVVANLRAHPHPNSSLSHKSSSSSSSIHPVQQNDTVYEEIVTNALSCIDAAIETIRILSHLLTTNALLRNMPLTVAWTFVSALTVCSAYFGQLGCSESNATAIDQARRILDHFAVSSPQARRYSGILAKLSTAATVHHNSRQTDGREVYVSGTPSASQDDPLQEGGSQLGTGDVDLFLQDPWNINSIDVNLFPLDLGNAESIWNLNWVGSLM</sequence>
<feature type="domain" description="Zn(2)-C6 fungal-type" evidence="7">
    <location>
        <begin position="17"/>
        <end position="48"/>
    </location>
</feature>
<evidence type="ECO:0000256" key="5">
    <source>
        <dbReference type="ARBA" id="ARBA00023242"/>
    </source>
</evidence>
<gene>
    <name evidence="8" type="ORF">BJX67DRAFT_379145</name>
</gene>
<evidence type="ECO:0000256" key="2">
    <source>
        <dbReference type="ARBA" id="ARBA00023015"/>
    </source>
</evidence>
<dbReference type="InterPro" id="IPR001138">
    <property type="entry name" value="Zn2Cys6_DnaBD"/>
</dbReference>
<dbReference type="Proteomes" id="UP001610432">
    <property type="component" value="Unassembled WGS sequence"/>
</dbReference>
<dbReference type="Pfam" id="PF00172">
    <property type="entry name" value="Zn_clus"/>
    <property type="match status" value="1"/>
</dbReference>
<dbReference type="PANTHER" id="PTHR47424:SF9">
    <property type="entry name" value="TAH-2"/>
    <property type="match status" value="1"/>
</dbReference>
<dbReference type="SUPFAM" id="SSF57701">
    <property type="entry name" value="Zn2/Cys6 DNA-binding domain"/>
    <property type="match status" value="1"/>
</dbReference>
<dbReference type="Pfam" id="PF04082">
    <property type="entry name" value="Fungal_trans"/>
    <property type="match status" value="1"/>
</dbReference>
<dbReference type="InterPro" id="IPR007219">
    <property type="entry name" value="XnlR_reg_dom"/>
</dbReference>
<dbReference type="InterPro" id="IPR051127">
    <property type="entry name" value="Fungal_SecMet_Regulators"/>
</dbReference>
<keyword evidence="9" id="KW-1185">Reference proteome</keyword>
<dbReference type="RefSeq" id="XP_070888575.1">
    <property type="nucleotide sequence ID" value="XM_071032510.1"/>
</dbReference>
<dbReference type="PROSITE" id="PS50048">
    <property type="entry name" value="ZN2_CY6_FUNGAL_2"/>
    <property type="match status" value="1"/>
</dbReference>
<proteinExistence type="predicted"/>
<dbReference type="SMART" id="SM00906">
    <property type="entry name" value="Fungal_trans"/>
    <property type="match status" value="1"/>
</dbReference>
<evidence type="ECO:0000256" key="6">
    <source>
        <dbReference type="SAM" id="MobiDB-lite"/>
    </source>
</evidence>
<dbReference type="InterPro" id="IPR036864">
    <property type="entry name" value="Zn2-C6_fun-type_DNA-bd_sf"/>
</dbReference>
<evidence type="ECO:0000313" key="8">
    <source>
        <dbReference type="EMBL" id="KAL2869596.1"/>
    </source>
</evidence>
<protein>
    <submittedName>
        <fullName evidence="8">Fungal-specific transcription factor domain-containing protein</fullName>
    </submittedName>
</protein>
<evidence type="ECO:0000256" key="1">
    <source>
        <dbReference type="ARBA" id="ARBA00022723"/>
    </source>
</evidence>
<name>A0ABR4LYH3_9EURO</name>
<evidence type="ECO:0000256" key="3">
    <source>
        <dbReference type="ARBA" id="ARBA00023125"/>
    </source>
</evidence>
<dbReference type="EMBL" id="JBFXLQ010000009">
    <property type="protein sequence ID" value="KAL2869596.1"/>
    <property type="molecule type" value="Genomic_DNA"/>
</dbReference>
<dbReference type="CDD" id="cd00067">
    <property type="entry name" value="GAL4"/>
    <property type="match status" value="1"/>
</dbReference>
<dbReference type="SMART" id="SM00066">
    <property type="entry name" value="GAL4"/>
    <property type="match status" value="1"/>
</dbReference>
<dbReference type="PANTHER" id="PTHR47424">
    <property type="entry name" value="REGULATORY PROTEIN GAL4"/>
    <property type="match status" value="1"/>
</dbReference>
<keyword evidence="5" id="KW-0539">Nucleus</keyword>
<evidence type="ECO:0000259" key="7">
    <source>
        <dbReference type="PROSITE" id="PS50048"/>
    </source>
</evidence>
<reference evidence="8 9" key="1">
    <citation type="submission" date="2024-07" db="EMBL/GenBank/DDBJ databases">
        <title>Section-level genome sequencing and comparative genomics of Aspergillus sections Usti and Cavernicolus.</title>
        <authorList>
            <consortium name="Lawrence Berkeley National Laboratory"/>
            <person name="Nybo J.L."/>
            <person name="Vesth T.C."/>
            <person name="Theobald S."/>
            <person name="Frisvad J.C."/>
            <person name="Larsen T.O."/>
            <person name="Kjaerboelling I."/>
            <person name="Rothschild-Mancinelli K."/>
            <person name="Lyhne E.K."/>
            <person name="Kogle M.E."/>
            <person name="Barry K."/>
            <person name="Clum A."/>
            <person name="Na H."/>
            <person name="Ledsgaard L."/>
            <person name="Lin J."/>
            <person name="Lipzen A."/>
            <person name="Kuo A."/>
            <person name="Riley R."/>
            <person name="Mondo S."/>
            <person name="Labutti K."/>
            <person name="Haridas S."/>
            <person name="Pangalinan J."/>
            <person name="Salamov A.A."/>
            <person name="Simmons B.A."/>
            <person name="Magnuson J.K."/>
            <person name="Chen J."/>
            <person name="Drula E."/>
            <person name="Henrissat B."/>
            <person name="Wiebenga A."/>
            <person name="Lubbers R.J."/>
            <person name="Gomes A.C."/>
            <person name="Macurrencykelacurrency M.R."/>
            <person name="Stajich J."/>
            <person name="Grigoriev I.V."/>
            <person name="Mortensen U.H."/>
            <person name="De Vries R.P."/>
            <person name="Baker S.E."/>
            <person name="Andersen M.R."/>
        </authorList>
    </citation>
    <scope>NUCLEOTIDE SEQUENCE [LARGE SCALE GENOMIC DNA]</scope>
    <source>
        <strain evidence="8 9">CBS 449.75</strain>
    </source>
</reference>
<accession>A0ABR4LYH3</accession>
<feature type="region of interest" description="Disordered" evidence="6">
    <location>
        <begin position="562"/>
        <end position="590"/>
    </location>
</feature>
<evidence type="ECO:0000313" key="9">
    <source>
        <dbReference type="Proteomes" id="UP001610432"/>
    </source>
</evidence>
<keyword evidence="4" id="KW-0804">Transcription</keyword>
<comment type="caution">
    <text evidence="8">The sequence shown here is derived from an EMBL/GenBank/DDBJ whole genome shotgun (WGS) entry which is preliminary data.</text>
</comment>
<evidence type="ECO:0000256" key="4">
    <source>
        <dbReference type="ARBA" id="ARBA00023163"/>
    </source>
</evidence>